<evidence type="ECO:0000256" key="1">
    <source>
        <dbReference type="ARBA" id="ARBA00023015"/>
    </source>
</evidence>
<dbReference type="EMBL" id="SCKW01000044">
    <property type="protein sequence ID" value="RWZ78024.1"/>
    <property type="molecule type" value="Genomic_DNA"/>
</dbReference>
<dbReference type="SMART" id="SM00418">
    <property type="entry name" value="HTH_ARSR"/>
    <property type="match status" value="1"/>
</dbReference>
<dbReference type="SUPFAM" id="SSF47240">
    <property type="entry name" value="Ferritin-like"/>
    <property type="match status" value="1"/>
</dbReference>
<dbReference type="SMART" id="SM00746">
    <property type="entry name" value="TRASH"/>
    <property type="match status" value="1"/>
</dbReference>
<gene>
    <name evidence="5" type="ORF">EOT04_03250</name>
</gene>
<dbReference type="PANTHER" id="PTHR43132">
    <property type="entry name" value="ARSENICAL RESISTANCE OPERON REPRESSOR ARSR-RELATED"/>
    <property type="match status" value="1"/>
</dbReference>
<evidence type="ECO:0000256" key="3">
    <source>
        <dbReference type="ARBA" id="ARBA00023163"/>
    </source>
</evidence>
<dbReference type="InterPro" id="IPR036388">
    <property type="entry name" value="WH-like_DNA-bd_sf"/>
</dbReference>
<dbReference type="Pfam" id="PF01022">
    <property type="entry name" value="HTH_5"/>
    <property type="match status" value="1"/>
</dbReference>
<proteinExistence type="predicted"/>
<comment type="caution">
    <text evidence="5">The sequence shown here is derived from an EMBL/GenBank/DDBJ whole genome shotgun (WGS) entry which is preliminary data.</text>
</comment>
<keyword evidence="1" id="KW-0805">Transcription regulation</keyword>
<feature type="non-terminal residue" evidence="5">
    <location>
        <position position="1"/>
    </location>
</feature>
<dbReference type="GO" id="GO:0003677">
    <property type="term" value="F:DNA binding"/>
    <property type="evidence" value="ECO:0007669"/>
    <property type="project" value="UniProtKB-KW"/>
</dbReference>
<dbReference type="InterPro" id="IPR009078">
    <property type="entry name" value="Ferritin-like_SF"/>
</dbReference>
<keyword evidence="6" id="KW-1185">Reference proteome</keyword>
<keyword evidence="3" id="KW-0804">Transcription</keyword>
<dbReference type="InterPro" id="IPR011991">
    <property type="entry name" value="ArsR-like_HTH"/>
</dbReference>
<dbReference type="InterPro" id="IPR001845">
    <property type="entry name" value="HTH_ArsR_DNA-bd_dom"/>
</dbReference>
<accession>A0A4Q0AG48</accession>
<dbReference type="PROSITE" id="PS50987">
    <property type="entry name" value="HTH_ARSR_2"/>
    <property type="match status" value="1"/>
</dbReference>
<organism evidence="5 6">
    <name type="scientific">Candidatus Chaera renei</name>
    <dbReference type="NCBI Taxonomy" id="2506947"/>
    <lineage>
        <taxon>Bacteria</taxon>
        <taxon>Candidatus Saccharimonadota</taxon>
        <taxon>Candidatus Saccharimonadia</taxon>
        <taxon>Candidatus Saccharimonadales</taxon>
        <taxon>Candidatus Saccharimonadaceae</taxon>
        <taxon>Candidatus Chaera</taxon>
    </lineage>
</organism>
<evidence type="ECO:0000313" key="6">
    <source>
        <dbReference type="Proteomes" id="UP000289269"/>
    </source>
</evidence>
<keyword evidence="2" id="KW-0238">DNA-binding</keyword>
<dbReference type="CDD" id="cd00090">
    <property type="entry name" value="HTH_ARSR"/>
    <property type="match status" value="1"/>
</dbReference>
<dbReference type="InterPro" id="IPR011017">
    <property type="entry name" value="TRASH_dom"/>
</dbReference>
<dbReference type="SUPFAM" id="SSF46785">
    <property type="entry name" value="Winged helix' DNA-binding domain"/>
    <property type="match status" value="1"/>
</dbReference>
<sequence length="136" mass="15621">EILHLLKKRHLSVNDMAAMLGMNQPNLSQHLTMLRQYKLVEVRRHRQKAYYFLADNKITKAVDMVYQFLQEHHGLEAQALDELMFPIVKDPVCGMRLSAVEAFDSVKAGGRVYYFCASGCLHKFKALPSRLKTVKA</sequence>
<dbReference type="PANTHER" id="PTHR43132:SF2">
    <property type="entry name" value="ARSENICAL RESISTANCE OPERON REPRESSOR ARSR-RELATED"/>
    <property type="match status" value="1"/>
</dbReference>
<dbReference type="NCBIfam" id="NF033788">
    <property type="entry name" value="HTH_metalloreg"/>
    <property type="match status" value="1"/>
</dbReference>
<evidence type="ECO:0000259" key="4">
    <source>
        <dbReference type="PROSITE" id="PS50987"/>
    </source>
</evidence>
<evidence type="ECO:0000313" key="5">
    <source>
        <dbReference type="EMBL" id="RWZ78024.1"/>
    </source>
</evidence>
<dbReference type="InterPro" id="IPR051011">
    <property type="entry name" value="Metal_resp_trans_reg"/>
</dbReference>
<feature type="domain" description="HTH arsR-type" evidence="4">
    <location>
        <begin position="1"/>
        <end position="73"/>
    </location>
</feature>
<dbReference type="InterPro" id="IPR036390">
    <property type="entry name" value="WH_DNA-bd_sf"/>
</dbReference>
<dbReference type="AlphaFoldDB" id="A0A4Q0AG48"/>
<name>A0A4Q0AG48_9BACT</name>
<dbReference type="GO" id="GO:0003700">
    <property type="term" value="F:DNA-binding transcription factor activity"/>
    <property type="evidence" value="ECO:0007669"/>
    <property type="project" value="InterPro"/>
</dbReference>
<dbReference type="Proteomes" id="UP000289269">
    <property type="component" value="Unassembled WGS sequence"/>
</dbReference>
<dbReference type="InterPro" id="IPR007029">
    <property type="entry name" value="YHS_dom"/>
</dbReference>
<dbReference type="Pfam" id="PF04945">
    <property type="entry name" value="YHS"/>
    <property type="match status" value="1"/>
</dbReference>
<evidence type="ECO:0000256" key="2">
    <source>
        <dbReference type="ARBA" id="ARBA00023125"/>
    </source>
</evidence>
<protein>
    <submittedName>
        <fullName evidence="5">YHS domain-containing protein</fullName>
    </submittedName>
</protein>
<reference evidence="5" key="1">
    <citation type="submission" date="2019-01" db="EMBL/GenBank/DDBJ databases">
        <title>Genomic signatures and co-occurrence patterns of the ultra-small Saccharimodia (Patescibacteria phylum) suggest a symbiotic lifestyle.</title>
        <authorList>
            <person name="Lemos L."/>
            <person name="Medeiros J."/>
            <person name="Andreote F."/>
            <person name="Fernandes G."/>
            <person name="Varani A."/>
            <person name="Oliveira G."/>
            <person name="Pylro V."/>
        </authorList>
    </citation>
    <scope>NUCLEOTIDE SEQUENCE [LARGE SCALE GENOMIC DNA]</scope>
    <source>
        <strain evidence="5">AMD01</strain>
    </source>
</reference>
<dbReference type="Gene3D" id="1.10.10.10">
    <property type="entry name" value="Winged helix-like DNA-binding domain superfamily/Winged helix DNA-binding domain"/>
    <property type="match status" value="1"/>
</dbReference>